<feature type="region of interest" description="Disordered" evidence="1">
    <location>
        <begin position="114"/>
        <end position="182"/>
    </location>
</feature>
<name>A0A495Y1A1_9MICO</name>
<dbReference type="AlphaFoldDB" id="A0A495Y1A1"/>
<dbReference type="EMBL" id="RBXT01000001">
    <property type="protein sequence ID" value="RKT78533.1"/>
    <property type="molecule type" value="Genomic_DNA"/>
</dbReference>
<evidence type="ECO:0000256" key="1">
    <source>
        <dbReference type="SAM" id="MobiDB-lite"/>
    </source>
</evidence>
<feature type="compositionally biased region" description="Low complexity" evidence="1">
    <location>
        <begin position="137"/>
        <end position="156"/>
    </location>
</feature>
<feature type="compositionally biased region" description="Low complexity" evidence="1">
    <location>
        <begin position="163"/>
        <end position="182"/>
    </location>
</feature>
<keyword evidence="2" id="KW-0472">Membrane</keyword>
<accession>A0A495Y1A1</accession>
<evidence type="ECO:0000256" key="2">
    <source>
        <dbReference type="SAM" id="Phobius"/>
    </source>
</evidence>
<organism evidence="4 5">
    <name type="scientific">Terracoccus luteus</name>
    <dbReference type="NCBI Taxonomy" id="53356"/>
    <lineage>
        <taxon>Bacteria</taxon>
        <taxon>Bacillati</taxon>
        <taxon>Actinomycetota</taxon>
        <taxon>Actinomycetes</taxon>
        <taxon>Micrococcales</taxon>
        <taxon>Intrasporangiaceae</taxon>
        <taxon>Terracoccus</taxon>
    </lineage>
</organism>
<dbReference type="OrthoDB" id="3210682at2"/>
<dbReference type="Proteomes" id="UP000278440">
    <property type="component" value="Unassembled WGS sequence"/>
</dbReference>
<reference evidence="4 5" key="1">
    <citation type="submission" date="2018-10" db="EMBL/GenBank/DDBJ databases">
        <title>Sequencing the genomes of 1000 actinobacteria strains.</title>
        <authorList>
            <person name="Klenk H.-P."/>
        </authorList>
    </citation>
    <scope>NUCLEOTIDE SEQUENCE [LARGE SCALE GENOMIC DNA]</scope>
    <source>
        <strain evidence="4 5">DSM 44267</strain>
    </source>
</reference>
<proteinExistence type="predicted"/>
<feature type="transmembrane region" description="Helical" evidence="2">
    <location>
        <begin position="35"/>
        <end position="61"/>
    </location>
</feature>
<evidence type="ECO:0000313" key="4">
    <source>
        <dbReference type="EMBL" id="RKT78533.1"/>
    </source>
</evidence>
<dbReference type="CDD" id="cd00118">
    <property type="entry name" value="LysM"/>
    <property type="match status" value="1"/>
</dbReference>
<gene>
    <name evidence="4" type="ORF">DFJ68_1980</name>
</gene>
<feature type="chain" id="PRO_5039324269" description="LysM domain-containing protein" evidence="3">
    <location>
        <begin position="24"/>
        <end position="255"/>
    </location>
</feature>
<dbReference type="Gene3D" id="3.10.350.10">
    <property type="entry name" value="LysM domain"/>
    <property type="match status" value="1"/>
</dbReference>
<keyword evidence="5" id="KW-1185">Reference proteome</keyword>
<dbReference type="InterPro" id="IPR018392">
    <property type="entry name" value="LysM"/>
</dbReference>
<evidence type="ECO:0008006" key="6">
    <source>
        <dbReference type="Google" id="ProtNLM"/>
    </source>
</evidence>
<dbReference type="RefSeq" id="WP_121032827.1">
    <property type="nucleotide sequence ID" value="NZ_RBXT01000001.1"/>
</dbReference>
<sequence>MAACLALLRVTSTLALSSWPTGASSAPAGADDVLLGVMAWAATALSAWLALGVLLGLLAALPGRCGRLAAAVAARVTPAALRRVTALLVGASVGTLALPVGAAHGSLARATTASAPADPAKAGPGWSVSPPPAIEGPTPLSPALRPTPTATTRPQPADGPGWRPTRPVRTAAPAPTLLTPTPRPSRALLEAVTVRRGDCLWSVVSRHLGPGASDAETAREVGRWYAANRRVIGDDPDLVLAGQQLVPPQPAGDRP</sequence>
<keyword evidence="2" id="KW-0812">Transmembrane</keyword>
<evidence type="ECO:0000313" key="5">
    <source>
        <dbReference type="Proteomes" id="UP000278440"/>
    </source>
</evidence>
<protein>
    <recommendedName>
        <fullName evidence="6">LysM domain-containing protein</fullName>
    </recommendedName>
</protein>
<dbReference type="InterPro" id="IPR036779">
    <property type="entry name" value="LysM_dom_sf"/>
</dbReference>
<comment type="caution">
    <text evidence="4">The sequence shown here is derived from an EMBL/GenBank/DDBJ whole genome shotgun (WGS) entry which is preliminary data.</text>
</comment>
<evidence type="ECO:0000256" key="3">
    <source>
        <dbReference type="SAM" id="SignalP"/>
    </source>
</evidence>
<keyword evidence="3" id="KW-0732">Signal</keyword>
<feature type="signal peptide" evidence="3">
    <location>
        <begin position="1"/>
        <end position="23"/>
    </location>
</feature>
<keyword evidence="2" id="KW-1133">Transmembrane helix</keyword>